<dbReference type="PANTHER" id="PTHR30600">
    <property type="entry name" value="CYTOCHROME C PEROXIDASE-RELATED"/>
    <property type="match status" value="1"/>
</dbReference>
<dbReference type="PANTHER" id="PTHR30600:SF9">
    <property type="entry name" value="BLR7738 PROTEIN"/>
    <property type="match status" value="1"/>
</dbReference>
<dbReference type="InterPro" id="IPR009056">
    <property type="entry name" value="Cyt_c-like_dom"/>
</dbReference>
<dbReference type="Pfam" id="PF21419">
    <property type="entry name" value="RoxA-like_Cyt-c"/>
    <property type="match status" value="1"/>
</dbReference>
<dbReference type="EMBL" id="JAELXS010000004">
    <property type="protein sequence ID" value="MBJ6121867.1"/>
    <property type="molecule type" value="Genomic_DNA"/>
</dbReference>
<sequence length="597" mass="64443">MTILRARSSGSTLLALGAIATFFTAAACGRKAPALGWSQGWSPTEQRDWYSATQGSRLLPLAWFRALEQADAPTPFADPTHLAGYRLLPGAANDLPLGFAVDDNDDTDLGVSKLRWFTGQSSRERWVGLNCSACHTAQIEYGDKSLRIDGGPSLFDFQRFIEDFDRALTATRTDPVRFDRFARAVLTTGDTPANRDLLRAALGKLIDWENRVETINATPLRYGFGRVDAFGHIFNKVALFSGAAQPTPNPADAPVSYPFIWDIYRHDKLQWNGIVSNARLSLGGGRYLDYGAMGRNSGEVIGVFGDVVTRPGNSLGGYKSSLWADNLIRLETQLSTLKAPAWPAQLFGAIDDTDAKRAMIAAGKTQFGVHCATCHAPQPGTAPYKVTMVPLTATDPNATDPWMACNAITYRSATGNLAGTPAGYIGGGEKLGADAPLAEMLETTVKGAMLGKKGQIVGQTARVFFGVGGRPRVVITEAPDQRPEILKACLEANSPFMAYKARPLDGIWATAPYLHNGSVANLYELLLPPARRHKTFKVGTRVYDPTLVGYSTRDDAPGNAFTYDTALPGNANIGHDYGAATLTTDQRQALLAYLKTL</sequence>
<feature type="signal peptide" evidence="5">
    <location>
        <begin position="1"/>
        <end position="27"/>
    </location>
</feature>
<evidence type="ECO:0000256" key="4">
    <source>
        <dbReference type="PROSITE-ProRule" id="PRU00433"/>
    </source>
</evidence>
<keyword evidence="3 4" id="KW-0408">Iron</keyword>
<keyword evidence="2 4" id="KW-0479">Metal-binding</keyword>
<evidence type="ECO:0000313" key="8">
    <source>
        <dbReference type="Proteomes" id="UP000640426"/>
    </source>
</evidence>
<organism evidence="7 8">
    <name type="scientific">Sphingomonas mollis</name>
    <dbReference type="NCBI Taxonomy" id="2795726"/>
    <lineage>
        <taxon>Bacteria</taxon>
        <taxon>Pseudomonadati</taxon>
        <taxon>Pseudomonadota</taxon>
        <taxon>Alphaproteobacteria</taxon>
        <taxon>Sphingomonadales</taxon>
        <taxon>Sphingomonadaceae</taxon>
        <taxon>Sphingomonas</taxon>
    </lineage>
</organism>
<comment type="caution">
    <text evidence="7">The sequence shown here is derived from an EMBL/GenBank/DDBJ whole genome shotgun (WGS) entry which is preliminary data.</text>
</comment>
<evidence type="ECO:0000259" key="6">
    <source>
        <dbReference type="PROSITE" id="PS51007"/>
    </source>
</evidence>
<dbReference type="NCBIfam" id="NF040606">
    <property type="entry name" value="CytoC_perox"/>
    <property type="match status" value="1"/>
</dbReference>
<keyword evidence="1 4" id="KW-0349">Heme</keyword>
<dbReference type="InterPro" id="IPR047758">
    <property type="entry name" value="CytoC_perox"/>
</dbReference>
<dbReference type="PROSITE" id="PS51007">
    <property type="entry name" value="CYTC"/>
    <property type="match status" value="1"/>
</dbReference>
<feature type="chain" id="PRO_5046345355" description="Cytochrome c domain-containing protein" evidence="5">
    <location>
        <begin position="28"/>
        <end position="597"/>
    </location>
</feature>
<proteinExistence type="predicted"/>
<dbReference type="Gene3D" id="1.10.760.10">
    <property type="entry name" value="Cytochrome c-like domain"/>
    <property type="match status" value="1"/>
</dbReference>
<name>A0ABS0XP92_9SPHN</name>
<dbReference type="InterPro" id="IPR051395">
    <property type="entry name" value="Cytochrome_c_Peroxidase/MauG"/>
</dbReference>
<evidence type="ECO:0000313" key="7">
    <source>
        <dbReference type="EMBL" id="MBJ6121867.1"/>
    </source>
</evidence>
<accession>A0ABS0XP92</accession>
<dbReference type="RefSeq" id="WP_199037064.1">
    <property type="nucleotide sequence ID" value="NZ_JAELXS010000004.1"/>
</dbReference>
<evidence type="ECO:0000256" key="2">
    <source>
        <dbReference type="ARBA" id="ARBA00022723"/>
    </source>
</evidence>
<evidence type="ECO:0000256" key="1">
    <source>
        <dbReference type="ARBA" id="ARBA00022617"/>
    </source>
</evidence>
<reference evidence="8" key="1">
    <citation type="submission" date="2020-12" db="EMBL/GenBank/DDBJ databases">
        <title>Hymenobacter sp.</title>
        <authorList>
            <person name="Kim M.K."/>
        </authorList>
    </citation>
    <scope>NUCLEOTIDE SEQUENCE [LARGE SCALE GENOMIC DNA]</scope>
    <source>
        <strain evidence="8">BT553</strain>
    </source>
</reference>
<evidence type="ECO:0000256" key="5">
    <source>
        <dbReference type="SAM" id="SignalP"/>
    </source>
</evidence>
<dbReference type="InterPro" id="IPR036909">
    <property type="entry name" value="Cyt_c-like_dom_sf"/>
</dbReference>
<gene>
    <name evidence="7" type="ORF">JAO74_08695</name>
</gene>
<keyword evidence="8" id="KW-1185">Reference proteome</keyword>
<protein>
    <recommendedName>
        <fullName evidence="6">Cytochrome c domain-containing protein</fullName>
    </recommendedName>
</protein>
<feature type="domain" description="Cytochrome c" evidence="6">
    <location>
        <begin position="358"/>
        <end position="597"/>
    </location>
</feature>
<keyword evidence="5" id="KW-0732">Signal</keyword>
<evidence type="ECO:0000256" key="3">
    <source>
        <dbReference type="ARBA" id="ARBA00023004"/>
    </source>
</evidence>
<dbReference type="PROSITE" id="PS51257">
    <property type="entry name" value="PROKAR_LIPOPROTEIN"/>
    <property type="match status" value="1"/>
</dbReference>
<dbReference type="Proteomes" id="UP000640426">
    <property type="component" value="Unassembled WGS sequence"/>
</dbReference>
<dbReference type="SUPFAM" id="SSF46626">
    <property type="entry name" value="Cytochrome c"/>
    <property type="match status" value="1"/>
</dbReference>